<keyword evidence="1" id="KW-0695">RNA-directed DNA polymerase</keyword>
<comment type="caution">
    <text evidence="1">The sequence shown here is derived from an EMBL/GenBank/DDBJ whole genome shotgun (WGS) entry which is preliminary data.</text>
</comment>
<dbReference type="GO" id="GO:0003964">
    <property type="term" value="F:RNA-directed DNA polymerase activity"/>
    <property type="evidence" value="ECO:0007669"/>
    <property type="project" value="UniProtKB-KW"/>
</dbReference>
<keyword evidence="2" id="KW-1185">Reference proteome</keyword>
<dbReference type="PANTHER" id="PTHR47510">
    <property type="entry name" value="REVERSE TRANSCRIPTASE DOMAIN-CONTAINING PROTEIN"/>
    <property type="match status" value="1"/>
</dbReference>
<proteinExistence type="predicted"/>
<keyword evidence="1" id="KW-0548">Nucleotidyltransferase</keyword>
<organism evidence="1 2">
    <name type="scientific">Nephila pilipes</name>
    <name type="common">Giant wood spider</name>
    <name type="synonym">Nephila maculata</name>
    <dbReference type="NCBI Taxonomy" id="299642"/>
    <lineage>
        <taxon>Eukaryota</taxon>
        <taxon>Metazoa</taxon>
        <taxon>Ecdysozoa</taxon>
        <taxon>Arthropoda</taxon>
        <taxon>Chelicerata</taxon>
        <taxon>Arachnida</taxon>
        <taxon>Araneae</taxon>
        <taxon>Araneomorphae</taxon>
        <taxon>Entelegynae</taxon>
        <taxon>Araneoidea</taxon>
        <taxon>Nephilidae</taxon>
        <taxon>Nephila</taxon>
    </lineage>
</organism>
<dbReference type="PANTHER" id="PTHR47510:SF3">
    <property type="entry name" value="ENDO_EXONUCLEASE_PHOSPHATASE DOMAIN-CONTAINING PROTEIN"/>
    <property type="match status" value="1"/>
</dbReference>
<gene>
    <name evidence="1" type="primary">DDZ39_07810</name>
    <name evidence="1" type="ORF">NPIL_141461</name>
</gene>
<evidence type="ECO:0000313" key="2">
    <source>
        <dbReference type="Proteomes" id="UP000887013"/>
    </source>
</evidence>
<dbReference type="Proteomes" id="UP000887013">
    <property type="component" value="Unassembled WGS sequence"/>
</dbReference>
<dbReference type="EMBL" id="BMAW01031400">
    <property type="protein sequence ID" value="GFU20942.1"/>
    <property type="molecule type" value="Genomic_DNA"/>
</dbReference>
<protein>
    <submittedName>
        <fullName evidence="1">Reverse transcriptase domain-containing protein</fullName>
    </submittedName>
</protein>
<evidence type="ECO:0000313" key="1">
    <source>
        <dbReference type="EMBL" id="GFU20942.1"/>
    </source>
</evidence>
<reference evidence="1" key="1">
    <citation type="submission" date="2020-08" db="EMBL/GenBank/DDBJ databases">
        <title>Multicomponent nature underlies the extraordinary mechanical properties of spider dragline silk.</title>
        <authorList>
            <person name="Kono N."/>
            <person name="Nakamura H."/>
            <person name="Mori M."/>
            <person name="Yoshida Y."/>
            <person name="Ohtoshi R."/>
            <person name="Malay A.D."/>
            <person name="Moran D.A.P."/>
            <person name="Tomita M."/>
            <person name="Numata K."/>
            <person name="Arakawa K."/>
        </authorList>
    </citation>
    <scope>NUCLEOTIDE SEQUENCE</scope>
</reference>
<dbReference type="OrthoDB" id="6436339at2759"/>
<name>A0A8X6QDL0_NEPPI</name>
<accession>A0A8X6QDL0</accession>
<sequence>MKILLLSCNELETAIRHIDGRNSPGGDLIFDEIVNHFGGIDTECLLDIINISWKTGKHPKALKTSIIIPILKLGKSAIEYKHYRPIALTSILCKTMERIIHTRIMSDLIKTKKLNFYQTAYRKNNATEDQLFYFCQSVIDGFQEKSSKKTNCFPRYDICIGQKLI</sequence>
<keyword evidence="1" id="KW-0808">Transferase</keyword>
<dbReference type="AlphaFoldDB" id="A0A8X6QDL0"/>